<evidence type="ECO:0000313" key="14">
    <source>
        <dbReference type="EMBL" id="KAG7194657.1"/>
    </source>
</evidence>
<dbReference type="InterPro" id="IPR018108">
    <property type="entry name" value="MCP_transmembrane"/>
</dbReference>
<dbReference type="OrthoDB" id="1747031at2759"/>
<keyword evidence="10" id="KW-0496">Mitochondrion</keyword>
<dbReference type="AlphaFoldDB" id="A0A9P8AK08"/>
<comment type="caution">
    <text evidence="14">The sequence shown here is derived from an EMBL/GenBank/DDBJ whole genome shotgun (WGS) entry which is preliminary data.</text>
</comment>
<proteinExistence type="inferred from homology"/>
<evidence type="ECO:0000313" key="15">
    <source>
        <dbReference type="Proteomes" id="UP000790833"/>
    </source>
</evidence>
<evidence type="ECO:0000256" key="11">
    <source>
        <dbReference type="ARBA" id="ARBA00023136"/>
    </source>
</evidence>
<evidence type="ECO:0000256" key="5">
    <source>
        <dbReference type="ARBA" id="ARBA00022448"/>
    </source>
</evidence>
<evidence type="ECO:0000256" key="8">
    <source>
        <dbReference type="ARBA" id="ARBA00022792"/>
    </source>
</evidence>
<sequence length="233" mass="25595">MSIPANVIYFTGYEYIRDHSFIPNHPLNPLLCGCLSRTIAATVISPFELIKTRLQSIPAGAKNGGGDHVVRDLLQEMYATTRAKGLGTLFKGLQITLWRDVPFSGIYWSCYETSKVQIGKLFKADFSHQNTESGDDWRIFATSFLSGSLAGTLGAIGTHPFDVGKTRLQIATDVESLAKKQPSMFLSLYNIYKTEGISALYAGIGPRVLKIAPACAIMVSSYEVGKKLFKNDQ</sequence>
<dbReference type="GO" id="GO:0005743">
    <property type="term" value="C:mitochondrial inner membrane"/>
    <property type="evidence" value="ECO:0007669"/>
    <property type="project" value="UniProtKB-SubCell"/>
</dbReference>
<dbReference type="Proteomes" id="UP000790833">
    <property type="component" value="Unassembled WGS sequence"/>
</dbReference>
<feature type="repeat" description="Solcar" evidence="12">
    <location>
        <begin position="24"/>
        <end position="117"/>
    </location>
</feature>
<accession>A0A9P8AK08</accession>
<organism evidence="14 15">
    <name type="scientific">Scheffersomyces spartinae</name>
    <dbReference type="NCBI Taxonomy" id="45513"/>
    <lineage>
        <taxon>Eukaryota</taxon>
        <taxon>Fungi</taxon>
        <taxon>Dikarya</taxon>
        <taxon>Ascomycota</taxon>
        <taxon>Saccharomycotina</taxon>
        <taxon>Pichiomycetes</taxon>
        <taxon>Debaryomycetaceae</taxon>
        <taxon>Scheffersomyces</taxon>
    </lineage>
</organism>
<evidence type="ECO:0000256" key="2">
    <source>
        <dbReference type="ARBA" id="ARBA00004448"/>
    </source>
</evidence>
<dbReference type="RefSeq" id="XP_043050204.1">
    <property type="nucleotide sequence ID" value="XM_043195007.1"/>
</dbReference>
<feature type="repeat" description="Solcar" evidence="12">
    <location>
        <begin position="138"/>
        <end position="228"/>
    </location>
</feature>
<keyword evidence="15" id="KW-1185">Reference proteome</keyword>
<keyword evidence="9" id="KW-1133">Transmembrane helix</keyword>
<evidence type="ECO:0000256" key="12">
    <source>
        <dbReference type="PROSITE-ProRule" id="PRU00282"/>
    </source>
</evidence>
<dbReference type="SUPFAM" id="SSF103506">
    <property type="entry name" value="Mitochondrial carrier"/>
    <property type="match status" value="1"/>
</dbReference>
<evidence type="ECO:0000256" key="10">
    <source>
        <dbReference type="ARBA" id="ARBA00023128"/>
    </source>
</evidence>
<dbReference type="GO" id="GO:1990542">
    <property type="term" value="P:mitochondrial transmembrane transport"/>
    <property type="evidence" value="ECO:0007669"/>
    <property type="project" value="InterPro"/>
</dbReference>
<dbReference type="PROSITE" id="PS50920">
    <property type="entry name" value="SOLCAR"/>
    <property type="match status" value="2"/>
</dbReference>
<name>A0A9P8AK08_9ASCO</name>
<evidence type="ECO:0000256" key="6">
    <source>
        <dbReference type="ARBA" id="ARBA00022692"/>
    </source>
</evidence>
<dbReference type="PANTHER" id="PTHR45760">
    <property type="entry name" value="FI19922P1-RELATED"/>
    <property type="match status" value="1"/>
</dbReference>
<comment type="function">
    <text evidence="1">Mitochondrial transporter that mediates uptake of thiamine pyrophosphate (ThPP) into mitochondria.</text>
</comment>
<evidence type="ECO:0000256" key="7">
    <source>
        <dbReference type="ARBA" id="ARBA00022737"/>
    </source>
</evidence>
<reference evidence="14" key="1">
    <citation type="submission" date="2021-03" db="EMBL/GenBank/DDBJ databases">
        <authorList>
            <person name="Palmer J.M."/>
        </authorList>
    </citation>
    <scope>NUCLEOTIDE SEQUENCE</scope>
    <source>
        <strain evidence="14">ARV_011</strain>
    </source>
</reference>
<evidence type="ECO:0000256" key="1">
    <source>
        <dbReference type="ARBA" id="ARBA00002238"/>
    </source>
</evidence>
<keyword evidence="7" id="KW-0677">Repeat</keyword>
<dbReference type="Pfam" id="PF00153">
    <property type="entry name" value="Mito_carr"/>
    <property type="match status" value="2"/>
</dbReference>
<dbReference type="Gene3D" id="1.50.40.10">
    <property type="entry name" value="Mitochondrial carrier domain"/>
    <property type="match status" value="1"/>
</dbReference>
<dbReference type="InterPro" id="IPR045315">
    <property type="entry name" value="Mtm1-like"/>
</dbReference>
<dbReference type="InterPro" id="IPR023395">
    <property type="entry name" value="MCP_dom_sf"/>
</dbReference>
<protein>
    <recommendedName>
        <fullName evidence="4">Mitochondrial thiamine pyrophosphate carrier 1</fullName>
    </recommendedName>
</protein>
<keyword evidence="5 13" id="KW-0813">Transport</keyword>
<keyword evidence="6 12" id="KW-0812">Transmembrane</keyword>
<dbReference type="PANTHER" id="PTHR45760:SF2">
    <property type="entry name" value="FI19922P1-RELATED"/>
    <property type="match status" value="1"/>
</dbReference>
<dbReference type="GeneID" id="66117707"/>
<keyword evidence="8" id="KW-0999">Mitochondrion inner membrane</keyword>
<evidence type="ECO:0000256" key="4">
    <source>
        <dbReference type="ARBA" id="ARBA00021935"/>
    </source>
</evidence>
<dbReference type="EMBL" id="JAHMUF010000006">
    <property type="protein sequence ID" value="KAG7194657.1"/>
    <property type="molecule type" value="Genomic_DNA"/>
</dbReference>
<keyword evidence="11 12" id="KW-0472">Membrane</keyword>
<comment type="subcellular location">
    <subcellularLocation>
        <location evidence="2">Mitochondrion inner membrane</location>
        <topology evidence="2">Multi-pass membrane protein</topology>
    </subcellularLocation>
</comment>
<evidence type="ECO:0000256" key="9">
    <source>
        <dbReference type="ARBA" id="ARBA00022989"/>
    </source>
</evidence>
<comment type="similarity">
    <text evidence="3 13">Belongs to the mitochondrial carrier (TC 2.A.29) family.</text>
</comment>
<evidence type="ECO:0000256" key="13">
    <source>
        <dbReference type="RuleBase" id="RU000488"/>
    </source>
</evidence>
<gene>
    <name evidence="14" type="ORF">KQ657_004333</name>
</gene>
<evidence type="ECO:0000256" key="3">
    <source>
        <dbReference type="ARBA" id="ARBA00006375"/>
    </source>
</evidence>